<evidence type="ECO:0000313" key="2">
    <source>
        <dbReference type="Proteomes" id="UP000663881"/>
    </source>
</evidence>
<sequence>MKREMNHQISDPRHPALIRFGGYRSKWLQDFNRCPRVLQHLSNITGDVE</sequence>
<dbReference type="AlphaFoldDB" id="A0A819XJZ9"/>
<reference evidence="1" key="1">
    <citation type="submission" date="2021-02" db="EMBL/GenBank/DDBJ databases">
        <authorList>
            <person name="Nowell W R."/>
        </authorList>
    </citation>
    <scope>NUCLEOTIDE SEQUENCE</scope>
</reference>
<dbReference type="EMBL" id="CAJOAY010006336">
    <property type="protein sequence ID" value="CAF4137287.1"/>
    <property type="molecule type" value="Genomic_DNA"/>
</dbReference>
<feature type="non-terminal residue" evidence="1">
    <location>
        <position position="49"/>
    </location>
</feature>
<organism evidence="1 2">
    <name type="scientific">Adineta steineri</name>
    <dbReference type="NCBI Taxonomy" id="433720"/>
    <lineage>
        <taxon>Eukaryota</taxon>
        <taxon>Metazoa</taxon>
        <taxon>Spiralia</taxon>
        <taxon>Gnathifera</taxon>
        <taxon>Rotifera</taxon>
        <taxon>Eurotatoria</taxon>
        <taxon>Bdelloidea</taxon>
        <taxon>Adinetida</taxon>
        <taxon>Adinetidae</taxon>
        <taxon>Adineta</taxon>
    </lineage>
</organism>
<accession>A0A819XJZ9</accession>
<name>A0A819XJZ9_9BILA</name>
<protein>
    <submittedName>
        <fullName evidence="1">Uncharacterized protein</fullName>
    </submittedName>
</protein>
<proteinExistence type="predicted"/>
<dbReference type="Proteomes" id="UP000663881">
    <property type="component" value="Unassembled WGS sequence"/>
</dbReference>
<comment type="caution">
    <text evidence="1">The sequence shown here is derived from an EMBL/GenBank/DDBJ whole genome shotgun (WGS) entry which is preliminary data.</text>
</comment>
<gene>
    <name evidence="1" type="ORF">OKA104_LOCUS37559</name>
</gene>
<evidence type="ECO:0000313" key="1">
    <source>
        <dbReference type="EMBL" id="CAF4137287.1"/>
    </source>
</evidence>